<dbReference type="RefSeq" id="WP_066746708.1">
    <property type="nucleotide sequence ID" value="NZ_CP016757.1"/>
</dbReference>
<protein>
    <submittedName>
        <fullName evidence="9">MFS transporter</fullName>
    </submittedName>
</protein>
<dbReference type="STRING" id="1197717.BED41_12185"/>
<dbReference type="OrthoDB" id="6360at2"/>
<evidence type="ECO:0000259" key="8">
    <source>
        <dbReference type="PROSITE" id="PS50850"/>
    </source>
</evidence>
<dbReference type="InterPro" id="IPR036259">
    <property type="entry name" value="MFS_trans_sf"/>
</dbReference>
<dbReference type="Pfam" id="PF07690">
    <property type="entry name" value="MFS_1"/>
    <property type="match status" value="1"/>
</dbReference>
<evidence type="ECO:0000256" key="3">
    <source>
        <dbReference type="ARBA" id="ARBA00022475"/>
    </source>
</evidence>
<keyword evidence="6 7" id="KW-0472">Membrane</keyword>
<keyword evidence="3" id="KW-1003">Cell membrane</keyword>
<gene>
    <name evidence="9" type="ORF">BED41_12185</name>
</gene>
<dbReference type="InterPro" id="IPR050171">
    <property type="entry name" value="MFS_Transporters"/>
</dbReference>
<dbReference type="Proteomes" id="UP000093044">
    <property type="component" value="Chromosome"/>
</dbReference>
<feature type="domain" description="Major facilitator superfamily (MFS) profile" evidence="8">
    <location>
        <begin position="5"/>
        <end position="384"/>
    </location>
</feature>
<evidence type="ECO:0000313" key="9">
    <source>
        <dbReference type="EMBL" id="ANZ45773.1"/>
    </source>
</evidence>
<feature type="transmembrane region" description="Helical" evidence="7">
    <location>
        <begin position="7"/>
        <end position="28"/>
    </location>
</feature>
<dbReference type="GO" id="GO:0005886">
    <property type="term" value="C:plasma membrane"/>
    <property type="evidence" value="ECO:0007669"/>
    <property type="project" value="UniProtKB-SubCell"/>
</dbReference>
<comment type="subcellular location">
    <subcellularLocation>
        <location evidence="1">Cell membrane</location>
        <topology evidence="1">Multi-pass membrane protein</topology>
    </subcellularLocation>
</comment>
<dbReference type="AlphaFoldDB" id="A0A1B2I746"/>
<reference evidence="9" key="1">
    <citation type="submission" date="2016-08" db="EMBL/GenBank/DDBJ databases">
        <title>Complete genome of Cloacibacillus porcorum.</title>
        <authorList>
            <person name="Looft T."/>
            <person name="Bayles D.O."/>
            <person name="Alt D.P."/>
        </authorList>
    </citation>
    <scope>NUCLEOTIDE SEQUENCE [LARGE SCALE GENOMIC DNA]</scope>
    <source>
        <strain evidence="9">CL-84</strain>
    </source>
</reference>
<feature type="transmembrane region" description="Helical" evidence="7">
    <location>
        <begin position="237"/>
        <end position="258"/>
    </location>
</feature>
<keyword evidence="5 7" id="KW-1133">Transmembrane helix</keyword>
<dbReference type="PROSITE" id="PS50850">
    <property type="entry name" value="MFS"/>
    <property type="match status" value="1"/>
</dbReference>
<evidence type="ECO:0000313" key="10">
    <source>
        <dbReference type="Proteomes" id="UP000093044"/>
    </source>
</evidence>
<feature type="transmembrane region" description="Helical" evidence="7">
    <location>
        <begin position="160"/>
        <end position="178"/>
    </location>
</feature>
<dbReference type="EMBL" id="CP016757">
    <property type="protein sequence ID" value="ANZ45773.1"/>
    <property type="molecule type" value="Genomic_DNA"/>
</dbReference>
<feature type="transmembrane region" description="Helical" evidence="7">
    <location>
        <begin position="359"/>
        <end position="380"/>
    </location>
</feature>
<dbReference type="SUPFAM" id="SSF103473">
    <property type="entry name" value="MFS general substrate transporter"/>
    <property type="match status" value="1"/>
</dbReference>
<feature type="transmembrane region" description="Helical" evidence="7">
    <location>
        <begin position="134"/>
        <end position="154"/>
    </location>
</feature>
<dbReference type="GO" id="GO:0022857">
    <property type="term" value="F:transmembrane transporter activity"/>
    <property type="evidence" value="ECO:0007669"/>
    <property type="project" value="InterPro"/>
</dbReference>
<dbReference type="InterPro" id="IPR020846">
    <property type="entry name" value="MFS_dom"/>
</dbReference>
<dbReference type="CDD" id="cd17325">
    <property type="entry name" value="MFS_MdtG_SLC18_like"/>
    <property type="match status" value="1"/>
</dbReference>
<proteinExistence type="predicted"/>
<feature type="transmembrane region" description="Helical" evidence="7">
    <location>
        <begin position="205"/>
        <end position="231"/>
    </location>
</feature>
<keyword evidence="10" id="KW-1185">Reference proteome</keyword>
<organism evidence="9 10">
    <name type="scientific">Cloacibacillus porcorum</name>
    <dbReference type="NCBI Taxonomy" id="1197717"/>
    <lineage>
        <taxon>Bacteria</taxon>
        <taxon>Thermotogati</taxon>
        <taxon>Synergistota</taxon>
        <taxon>Synergistia</taxon>
        <taxon>Synergistales</taxon>
        <taxon>Synergistaceae</taxon>
        <taxon>Cloacibacillus</taxon>
    </lineage>
</organism>
<evidence type="ECO:0000256" key="4">
    <source>
        <dbReference type="ARBA" id="ARBA00022692"/>
    </source>
</evidence>
<keyword evidence="2" id="KW-0813">Transport</keyword>
<evidence type="ECO:0000256" key="5">
    <source>
        <dbReference type="ARBA" id="ARBA00022989"/>
    </source>
</evidence>
<evidence type="ECO:0000256" key="7">
    <source>
        <dbReference type="SAM" id="Phobius"/>
    </source>
</evidence>
<name>A0A1B2I746_9BACT</name>
<feature type="transmembrane region" description="Helical" evidence="7">
    <location>
        <begin position="329"/>
        <end position="347"/>
    </location>
</feature>
<evidence type="ECO:0000256" key="1">
    <source>
        <dbReference type="ARBA" id="ARBA00004651"/>
    </source>
</evidence>
<dbReference type="GeneID" id="83058605"/>
<accession>A0A1B2I746</accession>
<dbReference type="KEGG" id="cpor:BED41_12185"/>
<dbReference type="InterPro" id="IPR001958">
    <property type="entry name" value="Tet-R_TetA/multi-R_MdtG-like"/>
</dbReference>
<feature type="transmembrane region" description="Helical" evidence="7">
    <location>
        <begin position="40"/>
        <end position="59"/>
    </location>
</feature>
<evidence type="ECO:0000256" key="6">
    <source>
        <dbReference type="ARBA" id="ARBA00023136"/>
    </source>
</evidence>
<dbReference type="PANTHER" id="PTHR23517:SF13">
    <property type="entry name" value="MAJOR FACILITATOR SUPERFAMILY MFS_1"/>
    <property type="match status" value="1"/>
</dbReference>
<feature type="transmembrane region" description="Helical" evidence="7">
    <location>
        <begin position="71"/>
        <end position="89"/>
    </location>
</feature>
<dbReference type="PRINTS" id="PR01035">
    <property type="entry name" value="TCRTETA"/>
</dbReference>
<dbReference type="InterPro" id="IPR011701">
    <property type="entry name" value="MFS"/>
</dbReference>
<dbReference type="PANTHER" id="PTHR23517">
    <property type="entry name" value="RESISTANCE PROTEIN MDTM, PUTATIVE-RELATED-RELATED"/>
    <property type="match status" value="1"/>
</dbReference>
<dbReference type="Gene3D" id="1.20.1250.20">
    <property type="entry name" value="MFS general substrate transporter like domains"/>
    <property type="match status" value="2"/>
</dbReference>
<evidence type="ECO:0000256" key="2">
    <source>
        <dbReference type="ARBA" id="ARBA00022448"/>
    </source>
</evidence>
<feature type="transmembrane region" description="Helical" evidence="7">
    <location>
        <begin position="101"/>
        <end position="122"/>
    </location>
</feature>
<feature type="transmembrane region" description="Helical" evidence="7">
    <location>
        <begin position="270"/>
        <end position="289"/>
    </location>
</feature>
<keyword evidence="4 7" id="KW-0812">Transmembrane</keyword>
<feature type="transmembrane region" description="Helical" evidence="7">
    <location>
        <begin position="295"/>
        <end position="317"/>
    </location>
</feature>
<sequence length="385" mass="41410">MKDKTLWGLNLSAFLMMIGVGMIVALLPQKIIELDGNGNNVGYLASTFAAAYIVLQLPVGAMADKFGFKRFLALGYFLCFLTGLCYYFSSGSAMIFLSRLLQGTGEAPVWALAPALLSLKYASSKGTAVGSYNAVIHIGLTIGPILGVLLIRVLAPENLFLLYAFACLAGAVLTIWLVDDVRAEENMGDTFNISNIAAMIKESSVFIALAGITLYGSGYGIFLTTMPAYLIEERGFSPAYIGIFFSLFYIAISISQLITGRLCDRFGAKVFMIFGLFLASLGLGASQLSPTAAGMLSALTISTIGLGIFYLASMIFLNDTVDERYKGTISGAYYLFWGVGMFFGPPLLSLSSARGGADFSLRCYAALYLALSAVMAIRFYRKQGR</sequence>